<organism evidence="2 3">
    <name type="scientific">Streptomyces cellulosae</name>
    <dbReference type="NCBI Taxonomy" id="1968"/>
    <lineage>
        <taxon>Bacteria</taxon>
        <taxon>Bacillati</taxon>
        <taxon>Actinomycetota</taxon>
        <taxon>Actinomycetes</taxon>
        <taxon>Kitasatosporales</taxon>
        <taxon>Streptomycetaceae</taxon>
        <taxon>Streptomyces</taxon>
    </lineage>
</organism>
<name>A0ABW7Y635_STRCE</name>
<dbReference type="Proteomes" id="UP001612415">
    <property type="component" value="Unassembled WGS sequence"/>
</dbReference>
<proteinExistence type="predicted"/>
<protein>
    <recommendedName>
        <fullName evidence="4">Transposase</fullName>
    </recommendedName>
</protein>
<gene>
    <name evidence="2" type="ORF">ACIA8P_20060</name>
</gene>
<accession>A0ABW7Y635</accession>
<dbReference type="EMBL" id="JBITDC010000006">
    <property type="protein sequence ID" value="MFI5676938.1"/>
    <property type="molecule type" value="Genomic_DNA"/>
</dbReference>
<comment type="caution">
    <text evidence="2">The sequence shown here is derived from an EMBL/GenBank/DDBJ whole genome shotgun (WGS) entry which is preliminary data.</text>
</comment>
<evidence type="ECO:0000256" key="1">
    <source>
        <dbReference type="SAM" id="MobiDB-lite"/>
    </source>
</evidence>
<feature type="region of interest" description="Disordered" evidence="1">
    <location>
        <begin position="19"/>
        <end position="60"/>
    </location>
</feature>
<dbReference type="RefSeq" id="WP_398657613.1">
    <property type="nucleotide sequence ID" value="NZ_JBITDC010000006.1"/>
</dbReference>
<reference evidence="2 3" key="1">
    <citation type="submission" date="2024-10" db="EMBL/GenBank/DDBJ databases">
        <title>The Natural Products Discovery Center: Release of the First 8490 Sequenced Strains for Exploring Actinobacteria Biosynthetic Diversity.</title>
        <authorList>
            <person name="Kalkreuter E."/>
            <person name="Kautsar S.A."/>
            <person name="Yang D."/>
            <person name="Bader C.D."/>
            <person name="Teijaro C.N."/>
            <person name="Fluegel L."/>
            <person name="Davis C.M."/>
            <person name="Simpson J.R."/>
            <person name="Lauterbach L."/>
            <person name="Steele A.D."/>
            <person name="Gui C."/>
            <person name="Meng S."/>
            <person name="Li G."/>
            <person name="Viehrig K."/>
            <person name="Ye F."/>
            <person name="Su P."/>
            <person name="Kiefer A.F."/>
            <person name="Nichols A."/>
            <person name="Cepeda A.J."/>
            <person name="Yan W."/>
            <person name="Fan B."/>
            <person name="Jiang Y."/>
            <person name="Adhikari A."/>
            <person name="Zheng C.-J."/>
            <person name="Schuster L."/>
            <person name="Cowan T.M."/>
            <person name="Smanski M.J."/>
            <person name="Chevrette M.G."/>
            <person name="De Carvalho L.P.S."/>
            <person name="Shen B."/>
        </authorList>
    </citation>
    <scope>NUCLEOTIDE SEQUENCE [LARGE SCALE GENOMIC DNA]</scope>
    <source>
        <strain evidence="2 3">NPDC051599</strain>
    </source>
</reference>
<evidence type="ECO:0000313" key="2">
    <source>
        <dbReference type="EMBL" id="MFI5676938.1"/>
    </source>
</evidence>
<evidence type="ECO:0000313" key="3">
    <source>
        <dbReference type="Proteomes" id="UP001612415"/>
    </source>
</evidence>
<keyword evidence="3" id="KW-1185">Reference proteome</keyword>
<sequence>MSRELGRLRQHRELSVVQDVLGKATAQDSSTQPEPRGHSKGKKEKAATDKGVILLPPTGR</sequence>
<evidence type="ECO:0008006" key="4">
    <source>
        <dbReference type="Google" id="ProtNLM"/>
    </source>
</evidence>